<evidence type="ECO:0000256" key="6">
    <source>
        <dbReference type="ARBA" id="ARBA00022692"/>
    </source>
</evidence>
<protein>
    <recommendedName>
        <fullName evidence="4 14">Undecaprenyl-diphosphatase</fullName>
        <ecNumber evidence="3 14">3.6.1.27</ecNumber>
    </recommendedName>
    <alternativeName>
        <fullName evidence="12 14">Bacitracin resistance protein</fullName>
    </alternativeName>
    <alternativeName>
        <fullName evidence="11 14">Undecaprenyl pyrophosphate phosphatase</fullName>
    </alternativeName>
</protein>
<evidence type="ECO:0000256" key="2">
    <source>
        <dbReference type="ARBA" id="ARBA00010621"/>
    </source>
</evidence>
<keyword evidence="8 14" id="KW-1133">Transmembrane helix</keyword>
<dbReference type="Proteomes" id="UP000588068">
    <property type="component" value="Unassembled WGS sequence"/>
</dbReference>
<keyword evidence="16" id="KW-1185">Reference proteome</keyword>
<keyword evidence="14" id="KW-0133">Cell shape</keyword>
<dbReference type="GO" id="GO:0005886">
    <property type="term" value="C:plasma membrane"/>
    <property type="evidence" value="ECO:0007669"/>
    <property type="project" value="UniProtKB-SubCell"/>
</dbReference>
<evidence type="ECO:0000256" key="9">
    <source>
        <dbReference type="ARBA" id="ARBA00023136"/>
    </source>
</evidence>
<comment type="catalytic activity">
    <reaction evidence="13 14">
        <text>di-trans,octa-cis-undecaprenyl diphosphate + H2O = di-trans,octa-cis-undecaprenyl phosphate + phosphate + H(+)</text>
        <dbReference type="Rhea" id="RHEA:28094"/>
        <dbReference type="ChEBI" id="CHEBI:15377"/>
        <dbReference type="ChEBI" id="CHEBI:15378"/>
        <dbReference type="ChEBI" id="CHEBI:43474"/>
        <dbReference type="ChEBI" id="CHEBI:58405"/>
        <dbReference type="ChEBI" id="CHEBI:60392"/>
        <dbReference type="EC" id="3.6.1.27"/>
    </reaction>
</comment>
<dbReference type="GO" id="GO:0008360">
    <property type="term" value="P:regulation of cell shape"/>
    <property type="evidence" value="ECO:0007669"/>
    <property type="project" value="UniProtKB-KW"/>
</dbReference>
<feature type="transmembrane region" description="Helical" evidence="14">
    <location>
        <begin position="6"/>
        <end position="29"/>
    </location>
</feature>
<feature type="transmembrane region" description="Helical" evidence="14">
    <location>
        <begin position="105"/>
        <end position="123"/>
    </location>
</feature>
<proteinExistence type="inferred from homology"/>
<evidence type="ECO:0000256" key="12">
    <source>
        <dbReference type="ARBA" id="ARBA00032932"/>
    </source>
</evidence>
<feature type="transmembrane region" description="Helical" evidence="14">
    <location>
        <begin position="241"/>
        <end position="259"/>
    </location>
</feature>
<accession>A0A841HLK7</accession>
<gene>
    <name evidence="14" type="primary">uppP</name>
    <name evidence="15" type="ORF">HNQ60_002982</name>
</gene>
<evidence type="ECO:0000256" key="4">
    <source>
        <dbReference type="ARBA" id="ARBA00021581"/>
    </source>
</evidence>
<dbReference type="HAMAP" id="MF_01006">
    <property type="entry name" value="Undec_diphosphatase"/>
    <property type="match status" value="1"/>
</dbReference>
<comment type="function">
    <text evidence="14">Catalyzes the dephosphorylation of undecaprenyl diphosphate (UPP). Confers resistance to bacitracin.</text>
</comment>
<organism evidence="15 16">
    <name type="scientific">Povalibacter uvarum</name>
    <dbReference type="NCBI Taxonomy" id="732238"/>
    <lineage>
        <taxon>Bacteria</taxon>
        <taxon>Pseudomonadati</taxon>
        <taxon>Pseudomonadota</taxon>
        <taxon>Gammaproteobacteria</taxon>
        <taxon>Steroidobacterales</taxon>
        <taxon>Steroidobacteraceae</taxon>
        <taxon>Povalibacter</taxon>
    </lineage>
</organism>
<feature type="transmembrane region" description="Helical" evidence="14">
    <location>
        <begin position="211"/>
        <end position="234"/>
    </location>
</feature>
<evidence type="ECO:0000313" key="15">
    <source>
        <dbReference type="EMBL" id="MBB6094101.1"/>
    </source>
</evidence>
<dbReference type="PANTHER" id="PTHR30622">
    <property type="entry name" value="UNDECAPRENYL-DIPHOSPHATASE"/>
    <property type="match status" value="1"/>
</dbReference>
<evidence type="ECO:0000313" key="16">
    <source>
        <dbReference type="Proteomes" id="UP000588068"/>
    </source>
</evidence>
<feature type="transmembrane region" description="Helical" evidence="14">
    <location>
        <begin position="177"/>
        <end position="199"/>
    </location>
</feature>
<evidence type="ECO:0000256" key="8">
    <source>
        <dbReference type="ARBA" id="ARBA00022989"/>
    </source>
</evidence>
<dbReference type="EMBL" id="JACHHZ010000003">
    <property type="protein sequence ID" value="MBB6094101.1"/>
    <property type="molecule type" value="Genomic_DNA"/>
</dbReference>
<dbReference type="PANTHER" id="PTHR30622:SF3">
    <property type="entry name" value="UNDECAPRENYL-DIPHOSPHATASE"/>
    <property type="match status" value="1"/>
</dbReference>
<sequence length="260" mass="28110">MENLLQVILLGIIEGVTEFLPISSTGHLLIAQHWLGRRSDLFTVAIQSGAILAVTLVYWRRLLDMALGFMRPENRDYLLKLFVALMITVVGGLGARLAGVELPESVYPVAAALIIGGFVIFAVESYVSKREPNTAISWGAAAWVGVAQVIAAVFPGTSRSAAALFAAMLAGTTSRPAAAEFAFLLAIPTMFAATAYQFLELYLEGGLATEHWGDLGVAFVVSTIVGFIAVKWLLRYIQSHSYVPFAWYRIALGLLLIAFV</sequence>
<dbReference type="NCBIfam" id="NF001390">
    <property type="entry name" value="PRK00281.1-4"/>
    <property type="match status" value="1"/>
</dbReference>
<evidence type="ECO:0000256" key="13">
    <source>
        <dbReference type="ARBA" id="ARBA00047594"/>
    </source>
</evidence>
<keyword evidence="7 14" id="KW-0378">Hydrolase</keyword>
<keyword evidence="14" id="KW-0961">Cell wall biogenesis/degradation</keyword>
<evidence type="ECO:0000256" key="7">
    <source>
        <dbReference type="ARBA" id="ARBA00022801"/>
    </source>
</evidence>
<feature type="transmembrane region" description="Helical" evidence="14">
    <location>
        <begin position="79"/>
        <end position="98"/>
    </location>
</feature>
<dbReference type="GO" id="GO:0071555">
    <property type="term" value="P:cell wall organization"/>
    <property type="evidence" value="ECO:0007669"/>
    <property type="project" value="UniProtKB-KW"/>
</dbReference>
<name>A0A841HLK7_9GAMM</name>
<keyword evidence="5 14" id="KW-1003">Cell membrane</keyword>
<dbReference type="InterPro" id="IPR003824">
    <property type="entry name" value="UppP"/>
</dbReference>
<comment type="similarity">
    <text evidence="2 14">Belongs to the UppP family.</text>
</comment>
<comment type="miscellaneous">
    <text evidence="14">Bacitracin is thought to be involved in the inhibition of peptidoglycan synthesis by sequestering undecaprenyl diphosphate, thereby reducing the pool of lipid carrier available.</text>
</comment>
<dbReference type="EC" id="3.6.1.27" evidence="3 14"/>
<dbReference type="RefSeq" id="WP_322096870.1">
    <property type="nucleotide sequence ID" value="NZ_JACHHZ010000003.1"/>
</dbReference>
<keyword evidence="14" id="KW-0573">Peptidoglycan synthesis</keyword>
<comment type="caution">
    <text evidence="15">The sequence shown here is derived from an EMBL/GenBank/DDBJ whole genome shotgun (WGS) entry which is preliminary data.</text>
</comment>
<evidence type="ECO:0000256" key="1">
    <source>
        <dbReference type="ARBA" id="ARBA00004651"/>
    </source>
</evidence>
<feature type="transmembrane region" description="Helical" evidence="14">
    <location>
        <begin position="41"/>
        <end position="59"/>
    </location>
</feature>
<evidence type="ECO:0000256" key="5">
    <source>
        <dbReference type="ARBA" id="ARBA00022475"/>
    </source>
</evidence>
<evidence type="ECO:0000256" key="14">
    <source>
        <dbReference type="HAMAP-Rule" id="MF_01006"/>
    </source>
</evidence>
<dbReference type="AlphaFoldDB" id="A0A841HLK7"/>
<evidence type="ECO:0000256" key="10">
    <source>
        <dbReference type="ARBA" id="ARBA00023251"/>
    </source>
</evidence>
<dbReference type="Pfam" id="PF02673">
    <property type="entry name" value="BacA"/>
    <property type="match status" value="1"/>
</dbReference>
<keyword evidence="10 14" id="KW-0046">Antibiotic resistance</keyword>
<keyword evidence="9 14" id="KW-0472">Membrane</keyword>
<keyword evidence="6 14" id="KW-0812">Transmembrane</keyword>
<evidence type="ECO:0000256" key="3">
    <source>
        <dbReference type="ARBA" id="ARBA00012374"/>
    </source>
</evidence>
<dbReference type="GO" id="GO:0009252">
    <property type="term" value="P:peptidoglycan biosynthetic process"/>
    <property type="evidence" value="ECO:0007669"/>
    <property type="project" value="UniProtKB-KW"/>
</dbReference>
<reference evidence="15 16" key="1">
    <citation type="submission" date="2020-08" db="EMBL/GenBank/DDBJ databases">
        <title>Genomic Encyclopedia of Type Strains, Phase IV (KMG-IV): sequencing the most valuable type-strain genomes for metagenomic binning, comparative biology and taxonomic classification.</title>
        <authorList>
            <person name="Goeker M."/>
        </authorList>
    </citation>
    <scope>NUCLEOTIDE SEQUENCE [LARGE SCALE GENOMIC DNA]</scope>
    <source>
        <strain evidence="15 16">DSM 26723</strain>
    </source>
</reference>
<comment type="subcellular location">
    <subcellularLocation>
        <location evidence="1 14">Cell membrane</location>
        <topology evidence="1 14">Multi-pass membrane protein</topology>
    </subcellularLocation>
</comment>
<dbReference type="GO" id="GO:0050380">
    <property type="term" value="F:undecaprenyl-diphosphatase activity"/>
    <property type="evidence" value="ECO:0007669"/>
    <property type="project" value="UniProtKB-UniRule"/>
</dbReference>
<dbReference type="GO" id="GO:0046677">
    <property type="term" value="P:response to antibiotic"/>
    <property type="evidence" value="ECO:0007669"/>
    <property type="project" value="UniProtKB-UniRule"/>
</dbReference>
<evidence type="ECO:0000256" key="11">
    <source>
        <dbReference type="ARBA" id="ARBA00032707"/>
    </source>
</evidence>
<feature type="transmembrane region" description="Helical" evidence="14">
    <location>
        <begin position="135"/>
        <end position="156"/>
    </location>
</feature>